<dbReference type="RefSeq" id="WP_236346842.1">
    <property type="nucleotide sequence ID" value="NZ_CAKMMF010000043.1"/>
</dbReference>
<comment type="pathway">
    <text evidence="2">Cell wall biogenesis; lipoteichoic acid biosynthesis.</text>
</comment>
<feature type="domain" description="ILEI/PANDER" evidence="9">
    <location>
        <begin position="706"/>
        <end position="780"/>
    </location>
</feature>
<evidence type="ECO:0000256" key="7">
    <source>
        <dbReference type="SAM" id="Phobius"/>
    </source>
</evidence>
<dbReference type="PANTHER" id="PTHR47371">
    <property type="entry name" value="LIPOTEICHOIC ACID SYNTHASE"/>
    <property type="match status" value="1"/>
</dbReference>
<evidence type="ECO:0000259" key="9">
    <source>
        <dbReference type="Pfam" id="PF15711"/>
    </source>
</evidence>
<dbReference type="InterPro" id="IPR039477">
    <property type="entry name" value="ILEI/PANDER_dom"/>
</dbReference>
<keyword evidence="6 7" id="KW-0472">Membrane</keyword>
<evidence type="ECO:0000256" key="2">
    <source>
        <dbReference type="ARBA" id="ARBA00004936"/>
    </source>
</evidence>
<feature type="transmembrane region" description="Helical" evidence="7">
    <location>
        <begin position="140"/>
        <end position="158"/>
    </location>
</feature>
<evidence type="ECO:0000256" key="4">
    <source>
        <dbReference type="ARBA" id="ARBA00022692"/>
    </source>
</evidence>
<dbReference type="InterPro" id="IPR050448">
    <property type="entry name" value="OpgB/LTA_synthase_biosynth"/>
</dbReference>
<reference evidence="10" key="1">
    <citation type="submission" date="2022-01" db="EMBL/GenBank/DDBJ databases">
        <authorList>
            <person name="Criscuolo A."/>
        </authorList>
    </citation>
    <scope>NUCLEOTIDE SEQUENCE</scope>
    <source>
        <strain evidence="10">CIP111893</strain>
    </source>
</reference>
<keyword evidence="11" id="KW-1185">Reference proteome</keyword>
<feature type="transmembrane region" description="Helical" evidence="7">
    <location>
        <begin position="42"/>
        <end position="69"/>
    </location>
</feature>
<keyword evidence="3" id="KW-1003">Cell membrane</keyword>
<feature type="domain" description="Sulfatase N-terminal" evidence="8">
    <location>
        <begin position="230"/>
        <end position="521"/>
    </location>
</feature>
<dbReference type="InterPro" id="IPR017850">
    <property type="entry name" value="Alkaline_phosphatase_core_sf"/>
</dbReference>
<dbReference type="Proteomes" id="UP000838686">
    <property type="component" value="Unassembled WGS sequence"/>
</dbReference>
<dbReference type="Pfam" id="PF00884">
    <property type="entry name" value="Sulfatase"/>
    <property type="match status" value="1"/>
</dbReference>
<feature type="transmembrane region" description="Helical" evidence="7">
    <location>
        <begin position="116"/>
        <end position="134"/>
    </location>
</feature>
<protein>
    <recommendedName>
        <fullName evidence="12">Sulfatase N-terminal domain-containing protein</fullName>
    </recommendedName>
</protein>
<evidence type="ECO:0000259" key="8">
    <source>
        <dbReference type="Pfam" id="PF00884"/>
    </source>
</evidence>
<evidence type="ECO:0000256" key="6">
    <source>
        <dbReference type="ARBA" id="ARBA00023136"/>
    </source>
</evidence>
<gene>
    <name evidence="10" type="ORF">PAECIP111893_05034</name>
</gene>
<dbReference type="InterPro" id="IPR000917">
    <property type="entry name" value="Sulfatase_N"/>
</dbReference>
<dbReference type="Gene3D" id="3.40.720.10">
    <property type="entry name" value="Alkaline Phosphatase, subunit A"/>
    <property type="match status" value="1"/>
</dbReference>
<organism evidence="10 11">
    <name type="scientific">Paenibacillus plantiphilus</name>
    <dbReference type="NCBI Taxonomy" id="2905650"/>
    <lineage>
        <taxon>Bacteria</taxon>
        <taxon>Bacillati</taxon>
        <taxon>Bacillota</taxon>
        <taxon>Bacilli</taxon>
        <taxon>Bacillales</taxon>
        <taxon>Paenibacillaceae</taxon>
        <taxon>Paenibacillus</taxon>
    </lineage>
</organism>
<keyword evidence="4 7" id="KW-0812">Transmembrane</keyword>
<evidence type="ECO:0000313" key="10">
    <source>
        <dbReference type="EMBL" id="CAH1223725.1"/>
    </source>
</evidence>
<comment type="caution">
    <text evidence="10">The sequence shown here is derived from an EMBL/GenBank/DDBJ whole genome shotgun (WGS) entry which is preliminary data.</text>
</comment>
<evidence type="ECO:0000313" key="11">
    <source>
        <dbReference type="Proteomes" id="UP000838686"/>
    </source>
</evidence>
<accession>A0ABM9CVP7</accession>
<evidence type="ECO:0008006" key="12">
    <source>
        <dbReference type="Google" id="ProtNLM"/>
    </source>
</evidence>
<comment type="subcellular location">
    <subcellularLocation>
        <location evidence="1">Cell membrane</location>
        <topology evidence="1">Multi-pass membrane protein</topology>
    </subcellularLocation>
</comment>
<evidence type="ECO:0000256" key="5">
    <source>
        <dbReference type="ARBA" id="ARBA00022989"/>
    </source>
</evidence>
<evidence type="ECO:0000256" key="1">
    <source>
        <dbReference type="ARBA" id="ARBA00004651"/>
    </source>
</evidence>
<dbReference type="CDD" id="cd16015">
    <property type="entry name" value="LTA_synthase"/>
    <property type="match status" value="1"/>
</dbReference>
<evidence type="ECO:0000256" key="3">
    <source>
        <dbReference type="ARBA" id="ARBA00022475"/>
    </source>
</evidence>
<name>A0ABM9CVP7_9BACL</name>
<proteinExistence type="predicted"/>
<dbReference type="Pfam" id="PF15711">
    <property type="entry name" value="ILEI"/>
    <property type="match status" value="1"/>
</dbReference>
<dbReference type="EMBL" id="CAKMMF010000043">
    <property type="protein sequence ID" value="CAH1223725.1"/>
    <property type="molecule type" value="Genomic_DNA"/>
</dbReference>
<sequence length="888" mass="100489">MSSVVICFVFFIWHGTWNVVLNKGQGSRLITVEQLVMSMITAIALHLAAEWSAITASAVIMLASAVYYINLVHVRFFGHLIAGSQIKQFLTSRETAAVSGAMLLQAAGRLVKKKDLLFVALIAVVLASAFAAGGAPADPLWLWGMLNGLLLLLIALTMKQYRGLRDGSVEPNRFGMFISYYFLSLAERRRLQERDQLLQGFAAEQMAAEDESDDVAPIQDEWFGKFKGMNVILVQLESFQQFLLHREVEGQEITPFLNRLAREHMSFTDIYSQWAKGHTADAELAVLQSLYPLKNEIVNYKHFDKKYYGLPRIVRRFGYEASAYHGYKGDFYNRRTMMKAHGFEKFYSEDDYISVDKASTWMSDFSFFQQSVQKIKTMKKPFFSFLISLTSHYPFKLEEKHWGLNISKAVPDFMSFYYQSVNYTDRALQHFYEGLEEEGLLANTVIALYGDHEGIPAENLPDLYTELGMSQTDFHKSANHLRVAKVPFIIASGDAKRKLSFSSDKIGSTMDVGQTLLHLLGLPRISYGMGENLFNAPEERIIPLTSYPLGSFATRDVLCYAHEGGYVNSVIFNRTTEKIILPISGSNKGGFDYSRQQVLKSEYLIINDLLVSGEQFNEPEWSEAETATFTPGVERILGSVDEEAIVIPISLGLDQAYLIGQNNDLDSLKRLEEYHRKARRKNIRFYSTTDWDVNEQPVYFEDPLYSEIFKNKGYRIELVETVKLSNHLAQLPDHALIIVSAKDDASNQFRPEFAREMAAYGFHQLNQTKYRHSYINLIYKNKGFISLHEEVSELALARLWESSLLVGGIALPFELGVISEGALAGDRSQIVVDGISHGHNSRGLNFVVVNMETCQVVDVFRADTFMTTSVDSGIYKAVIERQPKEGVS</sequence>
<dbReference type="Gene3D" id="3.30.1120.170">
    <property type="match status" value="1"/>
</dbReference>
<dbReference type="PANTHER" id="PTHR47371:SF3">
    <property type="entry name" value="PHOSPHOGLYCEROL TRANSFERASE I"/>
    <property type="match status" value="1"/>
</dbReference>
<keyword evidence="5 7" id="KW-1133">Transmembrane helix</keyword>
<dbReference type="SUPFAM" id="SSF53649">
    <property type="entry name" value="Alkaline phosphatase-like"/>
    <property type="match status" value="1"/>
</dbReference>